<keyword evidence="2" id="KW-0812">Transmembrane</keyword>
<dbReference type="EMBL" id="CP155447">
    <property type="protein sequence ID" value="XBH01195.1"/>
    <property type="molecule type" value="Genomic_DNA"/>
</dbReference>
<organism evidence="3">
    <name type="scientific">Singulisphaera sp. Ch08</name>
    <dbReference type="NCBI Taxonomy" id="3120278"/>
    <lineage>
        <taxon>Bacteria</taxon>
        <taxon>Pseudomonadati</taxon>
        <taxon>Planctomycetota</taxon>
        <taxon>Planctomycetia</taxon>
        <taxon>Isosphaerales</taxon>
        <taxon>Isosphaeraceae</taxon>
        <taxon>Singulisphaera</taxon>
    </lineage>
</organism>
<keyword evidence="2" id="KW-0472">Membrane</keyword>
<dbReference type="AlphaFoldDB" id="A0AAU7C7S7"/>
<evidence type="ECO:0000256" key="2">
    <source>
        <dbReference type="SAM" id="Phobius"/>
    </source>
</evidence>
<evidence type="ECO:0008006" key="4">
    <source>
        <dbReference type="Google" id="ProtNLM"/>
    </source>
</evidence>
<name>A0AAU7C7S7_9BACT</name>
<evidence type="ECO:0000313" key="3">
    <source>
        <dbReference type="EMBL" id="XBH01195.1"/>
    </source>
</evidence>
<dbReference type="RefSeq" id="WP_406693886.1">
    <property type="nucleotide sequence ID" value="NZ_CP155447.1"/>
</dbReference>
<feature type="transmembrane region" description="Helical" evidence="2">
    <location>
        <begin position="12"/>
        <end position="32"/>
    </location>
</feature>
<gene>
    <name evidence="3" type="ORF">V5E97_22890</name>
</gene>
<keyword evidence="2" id="KW-1133">Transmembrane helix</keyword>
<reference evidence="3" key="1">
    <citation type="submission" date="2024-05" db="EMBL/GenBank/DDBJ databases">
        <title>Planctomycetes of the genus Singulisphaera possess chitinolytic capabilities.</title>
        <authorList>
            <person name="Ivanova A."/>
        </authorList>
    </citation>
    <scope>NUCLEOTIDE SEQUENCE</scope>
    <source>
        <strain evidence="3">Ch08T</strain>
    </source>
</reference>
<feature type="region of interest" description="Disordered" evidence="1">
    <location>
        <begin position="78"/>
        <end position="101"/>
    </location>
</feature>
<sequence length="225" mass="25046">MLEAVTPRRYRLTLRSLMIVVAVCALLLFPLSRSIRELERIRQARLRAVQEAKIARDLGRKSKAEALSLLGLAHAQGTVDSSPGETGTGAERDVVTQQTEISPTDDRWRGKVWAALSVNPPIVRQGETAGLNLEFTLVNDSQQRLAPRIFDSRIVVNGTEVAESPLLRGRLPRIDALAPGEELHFTVPFGRRFEEPGVYRVVWKGPGFRSPEMVIRVLPKRPNGL</sequence>
<evidence type="ECO:0000256" key="1">
    <source>
        <dbReference type="SAM" id="MobiDB-lite"/>
    </source>
</evidence>
<protein>
    <recommendedName>
        <fullName evidence="4">Intracellular proteinase inhibitor BsuPI domain-containing protein</fullName>
    </recommendedName>
</protein>
<proteinExistence type="predicted"/>
<accession>A0AAU7C7S7</accession>